<feature type="binding site" evidence="9">
    <location>
        <position position="123"/>
    </location>
    <ligand>
        <name>1-deoxy-D-xylulose 5-phosphate</name>
        <dbReference type="ChEBI" id="CHEBI:57792"/>
    </ligand>
</feature>
<feature type="binding site" evidence="9">
    <location>
        <position position="122"/>
    </location>
    <ligand>
        <name>NADPH</name>
        <dbReference type="ChEBI" id="CHEBI:57783"/>
    </ligand>
</feature>
<dbReference type="GO" id="GO:0030145">
    <property type="term" value="F:manganese ion binding"/>
    <property type="evidence" value="ECO:0007669"/>
    <property type="project" value="TreeGrafter"/>
</dbReference>
<dbReference type="InterPro" id="IPR003821">
    <property type="entry name" value="DXP_reductoisomerase"/>
</dbReference>
<dbReference type="PANTHER" id="PTHR30525">
    <property type="entry name" value="1-DEOXY-D-XYLULOSE 5-PHOSPHATE REDUCTOISOMERASE"/>
    <property type="match status" value="1"/>
</dbReference>
<feature type="binding site" evidence="9">
    <location>
        <position position="218"/>
    </location>
    <ligand>
        <name>1-deoxy-D-xylulose 5-phosphate</name>
        <dbReference type="ChEBI" id="CHEBI:57792"/>
    </ligand>
</feature>
<dbReference type="Gene3D" id="3.40.50.720">
    <property type="entry name" value="NAD(P)-binding Rossmann-like Domain"/>
    <property type="match status" value="1"/>
</dbReference>
<protein>
    <recommendedName>
        <fullName evidence="9">1-deoxy-D-xylulose 5-phosphate reductoisomerase</fullName>
        <shortName evidence="9">DXP reductoisomerase</shortName>
        <ecNumber evidence="9">1.1.1.267</ecNumber>
    </recommendedName>
    <alternativeName>
        <fullName evidence="9">1-deoxyxylulose-5-phosphate reductoisomerase</fullName>
    </alternativeName>
    <alternativeName>
        <fullName evidence="9">2-C-methyl-D-erythritol 4-phosphate synthase</fullName>
    </alternativeName>
</protein>
<keyword evidence="4 9" id="KW-0521">NADP</keyword>
<feature type="binding site" evidence="9">
    <location>
        <position position="124"/>
    </location>
    <ligand>
        <name>NADPH</name>
        <dbReference type="ChEBI" id="CHEBI:57783"/>
    </ligand>
</feature>
<evidence type="ECO:0000256" key="2">
    <source>
        <dbReference type="ARBA" id="ARBA00006825"/>
    </source>
</evidence>
<dbReference type="InterPro" id="IPR013644">
    <property type="entry name" value="DXP_reductoisomerase_C"/>
</dbReference>
<accession>A8KQP1</accession>
<feature type="binding site" evidence="9">
    <location>
        <position position="150"/>
    </location>
    <ligand>
        <name>1-deoxy-D-xylulose 5-phosphate</name>
        <dbReference type="ChEBI" id="CHEBI:57792"/>
    </ligand>
</feature>
<dbReference type="GO" id="GO:0016853">
    <property type="term" value="F:isomerase activity"/>
    <property type="evidence" value="ECO:0007669"/>
    <property type="project" value="UniProtKB-KW"/>
</dbReference>
<reference evidence="13" key="1">
    <citation type="submission" date="2007-10" db="EMBL/GenBank/DDBJ databases">
        <title>Wolbachia gene expression in different body parts of the dog heartworm Dirofilaria immitis.</title>
        <authorList>
            <person name="Ferri E."/>
            <person name="Ines L."/>
            <person name="Simoncini L."/>
            <person name="Bazzocchi C."/>
            <person name="Mortarino M."/>
            <person name="Bandi C."/>
            <person name="Genchi C."/>
        </authorList>
    </citation>
    <scope>NUCLEOTIDE SEQUENCE</scope>
</reference>
<evidence type="ECO:0000259" key="12">
    <source>
        <dbReference type="Pfam" id="PF13288"/>
    </source>
</evidence>
<feature type="binding site" evidence="9">
    <location>
        <position position="11"/>
    </location>
    <ligand>
        <name>NADPH</name>
        <dbReference type="ChEBI" id="CHEBI:57783"/>
    </ligand>
</feature>
<keyword evidence="3 9" id="KW-0479">Metal-binding</keyword>
<dbReference type="Gene3D" id="1.10.1740.10">
    <property type="match status" value="1"/>
</dbReference>
<keyword evidence="7 9" id="KW-0414">Isoprene biosynthesis</keyword>
<dbReference type="PANTHER" id="PTHR30525:SF0">
    <property type="entry name" value="1-DEOXY-D-XYLULOSE 5-PHOSPHATE REDUCTOISOMERASE, CHLOROPLASTIC"/>
    <property type="match status" value="1"/>
</dbReference>
<dbReference type="GO" id="GO:0030604">
    <property type="term" value="F:1-deoxy-D-xylulose-5-phosphate reductoisomerase activity"/>
    <property type="evidence" value="ECO:0007669"/>
    <property type="project" value="UniProtKB-UniRule"/>
</dbReference>
<feature type="domain" description="DXP reductoisomerase C-terminal" evidence="12">
    <location>
        <begin position="258"/>
        <end position="375"/>
    </location>
</feature>
<name>A8KQP1_9RICK</name>
<dbReference type="FunFam" id="3.40.50.720:FF:000045">
    <property type="entry name" value="1-deoxy-D-xylulose 5-phosphate reductoisomerase"/>
    <property type="match status" value="1"/>
</dbReference>
<keyword evidence="6 9" id="KW-0464">Manganese</keyword>
<dbReference type="SUPFAM" id="SSF69055">
    <property type="entry name" value="1-deoxy-D-xylulose-5-phosphate reductoisomerase, C-terminal domain"/>
    <property type="match status" value="1"/>
</dbReference>
<dbReference type="HAMAP" id="MF_00183">
    <property type="entry name" value="DXP_reductoisom"/>
    <property type="match status" value="1"/>
</dbReference>
<comment type="similarity">
    <text evidence="2 9">Belongs to the DXR family.</text>
</comment>
<comment type="pathway">
    <text evidence="1 9">Isoprenoid biosynthesis; isopentenyl diphosphate biosynthesis via DXP pathway; isopentenyl diphosphate from 1-deoxy-D-xylulose 5-phosphate: step 1/6.</text>
</comment>
<gene>
    <name evidence="9 13" type="primary">dxr</name>
</gene>
<dbReference type="EMBL" id="AM889307">
    <property type="protein sequence ID" value="CAP10752.1"/>
    <property type="molecule type" value="Genomic_DNA"/>
</dbReference>
<feature type="domain" description="1-deoxy-D-xylulose 5-phosphate reductoisomerase C-terminal" evidence="11">
    <location>
        <begin position="144"/>
        <end position="226"/>
    </location>
</feature>
<comment type="caution">
    <text evidence="9">Lacks conserved residue(s) required for the propagation of feature annotation.</text>
</comment>
<feature type="binding site" evidence="9">
    <location>
        <position position="13"/>
    </location>
    <ligand>
        <name>NADPH</name>
        <dbReference type="ChEBI" id="CHEBI:57783"/>
    </ligand>
</feature>
<feature type="binding site" evidence="9">
    <location>
        <position position="149"/>
    </location>
    <ligand>
        <name>1-deoxy-D-xylulose 5-phosphate</name>
        <dbReference type="ChEBI" id="CHEBI:57792"/>
    </ligand>
</feature>
<dbReference type="Pfam" id="PF02670">
    <property type="entry name" value="DXP_reductoisom"/>
    <property type="match status" value="1"/>
</dbReference>
<dbReference type="SUPFAM" id="SSF55347">
    <property type="entry name" value="Glyceraldehyde-3-phosphate dehydrogenase-like, C-terminal domain"/>
    <property type="match status" value="1"/>
</dbReference>
<dbReference type="NCBIfam" id="TIGR00243">
    <property type="entry name" value="Dxr"/>
    <property type="match status" value="1"/>
</dbReference>
<comment type="catalytic activity">
    <reaction evidence="8">
        <text>2-C-methyl-D-erythritol 4-phosphate + NADP(+) = 1-deoxy-D-xylulose 5-phosphate + NADPH + H(+)</text>
        <dbReference type="Rhea" id="RHEA:13717"/>
        <dbReference type="ChEBI" id="CHEBI:15378"/>
        <dbReference type="ChEBI" id="CHEBI:57783"/>
        <dbReference type="ChEBI" id="CHEBI:57792"/>
        <dbReference type="ChEBI" id="CHEBI:58262"/>
        <dbReference type="ChEBI" id="CHEBI:58349"/>
        <dbReference type="EC" id="1.1.1.267"/>
    </reaction>
    <physiologicalReaction direction="right-to-left" evidence="8">
        <dbReference type="Rhea" id="RHEA:13719"/>
    </physiologicalReaction>
</comment>
<evidence type="ECO:0000256" key="7">
    <source>
        <dbReference type="ARBA" id="ARBA00023229"/>
    </source>
</evidence>
<dbReference type="InterPro" id="IPR026877">
    <property type="entry name" value="DXPR_C"/>
</dbReference>
<sequence>MKRVSILGSTGSIGKKTVDLLLKKRRKYQVEVLSTHSNFALLAHQAKSLSAKYVAISNERFYKDLKECLLGTGIKVEVGAEGLANVASLPIDLSVVAIAGIAGLEPVMHIIESGTKVIALANKESIVCGGKLLLKKAKEKNVQIIPIDSEHNAIFQVLQNDDKCVEKIILTASGGPFLNHSLEQLRNVIVDQALNHPIWNMGKKISIDSATMMNKALEIIEAHSLFNISPNKVEAVVHPESIIHGVVVYKDGFNFAVLAEADMTVPISYALSWPERSALSYKLDLTKQKKLTFQEPDYKRFPALKLSMEVLNSSLPHINSIVLNAANEVAVNEFLKSRIGFLGIVKVVESTIENFDNYINISSLPDIINIDHESRVIAKGIIACKTLTYS</sequence>
<dbReference type="InterPro" id="IPR036291">
    <property type="entry name" value="NAD(P)-bd_dom_sf"/>
</dbReference>
<feature type="binding site" evidence="9">
    <location>
        <position position="214"/>
    </location>
    <ligand>
        <name>1-deoxy-D-xylulose 5-phosphate</name>
        <dbReference type="ChEBI" id="CHEBI:57792"/>
    </ligand>
</feature>
<feature type="binding site" evidence="9">
    <location>
        <position position="218"/>
    </location>
    <ligand>
        <name>Mn(2+)</name>
        <dbReference type="ChEBI" id="CHEBI:29035"/>
    </ligand>
</feature>
<dbReference type="SUPFAM" id="SSF51735">
    <property type="entry name" value="NAD(P)-binding Rossmann-fold domains"/>
    <property type="match status" value="1"/>
</dbReference>
<dbReference type="InterPro" id="IPR036169">
    <property type="entry name" value="DXPR_C_sf"/>
</dbReference>
<evidence type="ECO:0000259" key="11">
    <source>
        <dbReference type="Pfam" id="PF08436"/>
    </source>
</evidence>
<evidence type="ECO:0000256" key="6">
    <source>
        <dbReference type="ARBA" id="ARBA00023211"/>
    </source>
</evidence>
<evidence type="ECO:0000313" key="13">
    <source>
        <dbReference type="EMBL" id="CAP10752.1"/>
    </source>
</evidence>
<evidence type="ECO:0000256" key="9">
    <source>
        <dbReference type="HAMAP-Rule" id="MF_00183"/>
    </source>
</evidence>
<dbReference type="EC" id="1.1.1.267" evidence="9"/>
<dbReference type="UniPathway" id="UPA00056">
    <property type="reaction ID" value="UER00092"/>
</dbReference>
<feature type="binding site" evidence="9">
    <location>
        <position position="215"/>
    </location>
    <ligand>
        <name>1-deoxy-D-xylulose 5-phosphate</name>
        <dbReference type="ChEBI" id="CHEBI:57792"/>
    </ligand>
</feature>
<dbReference type="EMBL" id="AM883152">
    <property type="protein sequence ID" value="CAP05191.1"/>
    <property type="molecule type" value="Genomic_DNA"/>
</dbReference>
<proteinExistence type="inferred from homology"/>
<organism evidence="13">
    <name type="scientific">Wolbachia endosymbiont of Dirofilaria immitis</name>
    <dbReference type="NCBI Taxonomy" id="82301"/>
    <lineage>
        <taxon>Bacteria</taxon>
        <taxon>Pseudomonadati</taxon>
        <taxon>Pseudomonadota</taxon>
        <taxon>Alphaproteobacteria</taxon>
        <taxon>Rickettsiales</taxon>
        <taxon>Anaplasmataceae</taxon>
        <taxon>Wolbachieae</taxon>
        <taxon>Wolbachia</taxon>
    </lineage>
</organism>
<keyword evidence="9" id="KW-0460">Magnesium</keyword>
<feature type="binding site" evidence="9">
    <location>
        <position position="150"/>
    </location>
    <ligand>
        <name>Mn(2+)</name>
        <dbReference type="ChEBI" id="CHEBI:29035"/>
    </ligand>
</feature>
<evidence type="ECO:0000256" key="1">
    <source>
        <dbReference type="ARBA" id="ARBA00005094"/>
    </source>
</evidence>
<evidence type="ECO:0000256" key="3">
    <source>
        <dbReference type="ARBA" id="ARBA00022723"/>
    </source>
</evidence>
<feature type="binding site" evidence="9">
    <location>
        <position position="148"/>
    </location>
    <ligand>
        <name>Mn(2+)</name>
        <dbReference type="ChEBI" id="CHEBI:29035"/>
    </ligand>
</feature>
<dbReference type="PIRSF" id="PIRSF006205">
    <property type="entry name" value="Dxp_reductismrs"/>
    <property type="match status" value="1"/>
</dbReference>
<comment type="function">
    <text evidence="9">Catalyzes the NADPH-dependent rearrangement and reduction of 1-deoxy-D-xylulose-5-phosphate (DXP) to 2-C-methyl-D-erythritol 4-phosphate (MEP).</text>
</comment>
<feature type="binding site" evidence="9">
    <location>
        <position position="209"/>
    </location>
    <ligand>
        <name>1-deoxy-D-xylulose 5-phosphate</name>
        <dbReference type="ChEBI" id="CHEBI:57792"/>
    </ligand>
</feature>
<keyword evidence="5 9" id="KW-0560">Oxidoreductase</keyword>
<feature type="binding site" evidence="9">
    <location>
        <position position="12"/>
    </location>
    <ligand>
        <name>NADPH</name>
        <dbReference type="ChEBI" id="CHEBI:57783"/>
    </ligand>
</feature>
<dbReference type="AlphaFoldDB" id="A8KQP1"/>
<dbReference type="Pfam" id="PF13288">
    <property type="entry name" value="DXPR_C"/>
    <property type="match status" value="1"/>
</dbReference>
<feature type="binding site" evidence="9">
    <location>
        <position position="10"/>
    </location>
    <ligand>
        <name>NADPH</name>
        <dbReference type="ChEBI" id="CHEBI:57783"/>
    </ligand>
</feature>
<comment type="cofactor">
    <cofactor evidence="9">
        <name>Mg(2+)</name>
        <dbReference type="ChEBI" id="CHEBI:18420"/>
    </cofactor>
    <cofactor evidence="9">
        <name>Mn(2+)</name>
        <dbReference type="ChEBI" id="CHEBI:29035"/>
    </cofactor>
</comment>
<dbReference type="GO" id="GO:0051484">
    <property type="term" value="P:isopentenyl diphosphate biosynthetic process, methylerythritol 4-phosphate pathway involved in terpenoid biosynthetic process"/>
    <property type="evidence" value="ECO:0007669"/>
    <property type="project" value="UniProtKB-ARBA"/>
</dbReference>
<evidence type="ECO:0000256" key="4">
    <source>
        <dbReference type="ARBA" id="ARBA00022857"/>
    </source>
</evidence>
<evidence type="ECO:0000259" key="10">
    <source>
        <dbReference type="Pfam" id="PF02670"/>
    </source>
</evidence>
<feature type="binding site" evidence="9">
    <location>
        <position position="202"/>
    </location>
    <ligand>
        <name>NADPH</name>
        <dbReference type="ChEBI" id="CHEBI:57783"/>
    </ligand>
</feature>
<dbReference type="Pfam" id="PF08436">
    <property type="entry name" value="DXP_redisom_C"/>
    <property type="match status" value="1"/>
</dbReference>
<feature type="binding site" evidence="9">
    <location>
        <position position="38"/>
    </location>
    <ligand>
        <name>NADPH</name>
        <dbReference type="ChEBI" id="CHEBI:57783"/>
    </ligand>
</feature>
<evidence type="ECO:0000256" key="5">
    <source>
        <dbReference type="ARBA" id="ARBA00023002"/>
    </source>
</evidence>
<dbReference type="GO" id="GO:0070402">
    <property type="term" value="F:NADPH binding"/>
    <property type="evidence" value="ECO:0007669"/>
    <property type="project" value="InterPro"/>
</dbReference>
<feature type="binding site" evidence="9">
    <location>
        <position position="173"/>
    </location>
    <ligand>
        <name>1-deoxy-D-xylulose 5-phosphate</name>
        <dbReference type="ChEBI" id="CHEBI:57792"/>
    </ligand>
</feature>
<evidence type="ECO:0000256" key="8">
    <source>
        <dbReference type="ARBA" id="ARBA00048543"/>
    </source>
</evidence>
<feature type="domain" description="1-deoxy-D-xylulose 5-phosphate reductoisomerase N-terminal" evidence="10">
    <location>
        <begin position="4"/>
        <end position="130"/>
    </location>
</feature>
<feature type="binding site" evidence="9">
    <location>
        <position position="196"/>
    </location>
    <ligand>
        <name>1-deoxy-D-xylulose 5-phosphate</name>
        <dbReference type="ChEBI" id="CHEBI:57792"/>
    </ligand>
</feature>
<dbReference type="InterPro" id="IPR013512">
    <property type="entry name" value="DXP_reductoisomerase_N"/>
</dbReference>
<keyword evidence="13" id="KW-0413">Isomerase</keyword>